<reference evidence="9 10" key="1">
    <citation type="journal article" date="2015" name="Genome Biol. Evol.">
        <title>Comparative Genomics of a Bacterivorous Green Alga Reveals Evolutionary Causalities and Consequences of Phago-Mixotrophic Mode of Nutrition.</title>
        <authorList>
            <person name="Burns J.A."/>
            <person name="Paasch A."/>
            <person name="Narechania A."/>
            <person name="Kim E."/>
        </authorList>
    </citation>
    <scope>NUCLEOTIDE SEQUENCE [LARGE SCALE GENOMIC DNA]</scope>
    <source>
        <strain evidence="9 10">PLY_AMNH</strain>
    </source>
</reference>
<dbReference type="GO" id="GO:0005737">
    <property type="term" value="C:cytoplasm"/>
    <property type="evidence" value="ECO:0007669"/>
    <property type="project" value="UniProtKB-ARBA"/>
</dbReference>
<gene>
    <name evidence="9" type="ORF">CYMTET_8829</name>
</gene>
<evidence type="ECO:0000256" key="4">
    <source>
        <dbReference type="ARBA" id="ARBA00022927"/>
    </source>
</evidence>
<evidence type="ECO:0000256" key="3">
    <source>
        <dbReference type="ARBA" id="ARBA00022692"/>
    </source>
</evidence>
<evidence type="ECO:0000256" key="7">
    <source>
        <dbReference type="ARBA" id="ARBA00025800"/>
    </source>
</evidence>
<dbReference type="EMBL" id="LGRX02002762">
    <property type="protein sequence ID" value="KAK3283474.1"/>
    <property type="molecule type" value="Genomic_DNA"/>
</dbReference>
<keyword evidence="2 8" id="KW-0813">Transport</keyword>
<feature type="transmembrane region" description="Helical" evidence="8">
    <location>
        <begin position="117"/>
        <end position="135"/>
    </location>
</feature>
<name>A0AAE0LG37_9CHLO</name>
<dbReference type="GO" id="GO:0016192">
    <property type="term" value="P:vesicle-mediated transport"/>
    <property type="evidence" value="ECO:0007669"/>
    <property type="project" value="InterPro"/>
</dbReference>
<evidence type="ECO:0000256" key="6">
    <source>
        <dbReference type="ARBA" id="ARBA00023136"/>
    </source>
</evidence>
<comment type="function">
    <text evidence="8">May be involved in fusion of retrograde transport vesicles derived from an endocytic compartment with the Golgi complex.</text>
</comment>
<keyword evidence="6 8" id="KW-0472">Membrane</keyword>
<comment type="caution">
    <text evidence="9">The sequence shown here is derived from an EMBL/GenBank/DDBJ whole genome shotgun (WGS) entry which is preliminary data.</text>
</comment>
<protein>
    <recommendedName>
        <fullName evidence="8">Vesicle transport protein</fullName>
    </recommendedName>
</protein>
<keyword evidence="5 8" id="KW-1133">Transmembrane helix</keyword>
<dbReference type="PANTHER" id="PTHR23137">
    <property type="entry name" value="VESICLE TRANSPORT PROTEIN-RELATED"/>
    <property type="match status" value="1"/>
</dbReference>
<evidence type="ECO:0000256" key="1">
    <source>
        <dbReference type="ARBA" id="ARBA00004141"/>
    </source>
</evidence>
<keyword evidence="4 8" id="KW-0653">Protein transport</keyword>
<comment type="similarity">
    <text evidence="7 8">Belongs to the SFT2 family.</text>
</comment>
<dbReference type="InterPro" id="IPR011691">
    <property type="entry name" value="Vesicle_transpt_SFT2"/>
</dbReference>
<organism evidence="9 10">
    <name type="scientific">Cymbomonas tetramitiformis</name>
    <dbReference type="NCBI Taxonomy" id="36881"/>
    <lineage>
        <taxon>Eukaryota</taxon>
        <taxon>Viridiplantae</taxon>
        <taxon>Chlorophyta</taxon>
        <taxon>Pyramimonadophyceae</taxon>
        <taxon>Pyramimonadales</taxon>
        <taxon>Pyramimonadaceae</taxon>
        <taxon>Cymbomonas</taxon>
    </lineage>
</organism>
<dbReference type="PANTHER" id="PTHR23137:SF6">
    <property type="entry name" value="VESICLE TRANSPORT PROTEIN"/>
    <property type="match status" value="1"/>
</dbReference>
<dbReference type="GO" id="GO:0016020">
    <property type="term" value="C:membrane"/>
    <property type="evidence" value="ECO:0007669"/>
    <property type="project" value="UniProtKB-SubCell"/>
</dbReference>
<dbReference type="Pfam" id="PF04178">
    <property type="entry name" value="Got1"/>
    <property type="match status" value="1"/>
</dbReference>
<evidence type="ECO:0000313" key="10">
    <source>
        <dbReference type="Proteomes" id="UP001190700"/>
    </source>
</evidence>
<accession>A0AAE0LG37</accession>
<keyword evidence="3 8" id="KW-0812">Transmembrane</keyword>
<keyword evidence="10" id="KW-1185">Reference proteome</keyword>
<evidence type="ECO:0000256" key="2">
    <source>
        <dbReference type="ARBA" id="ARBA00022448"/>
    </source>
</evidence>
<dbReference type="GO" id="GO:0015031">
    <property type="term" value="P:protein transport"/>
    <property type="evidence" value="ECO:0007669"/>
    <property type="project" value="UniProtKB-KW"/>
</dbReference>
<feature type="transmembrane region" description="Helical" evidence="8">
    <location>
        <begin position="56"/>
        <end position="76"/>
    </location>
</feature>
<dbReference type="Proteomes" id="UP001190700">
    <property type="component" value="Unassembled WGS sequence"/>
</dbReference>
<feature type="transmembrane region" description="Helical" evidence="8">
    <location>
        <begin position="141"/>
        <end position="162"/>
    </location>
</feature>
<feature type="transmembrane region" description="Helical" evidence="8">
    <location>
        <begin position="82"/>
        <end position="105"/>
    </location>
</feature>
<dbReference type="InterPro" id="IPR007305">
    <property type="entry name" value="Vesicle_transpt_Got1/SFT2"/>
</dbReference>
<dbReference type="AlphaFoldDB" id="A0AAE0LG37"/>
<proteinExistence type="inferred from homology"/>
<evidence type="ECO:0000256" key="8">
    <source>
        <dbReference type="RuleBase" id="RU363111"/>
    </source>
</evidence>
<evidence type="ECO:0000256" key="5">
    <source>
        <dbReference type="ARBA" id="ARBA00022989"/>
    </source>
</evidence>
<evidence type="ECO:0000313" key="9">
    <source>
        <dbReference type="EMBL" id="KAK3283474.1"/>
    </source>
</evidence>
<sequence>MYGAFPDNNDSEKAQKAVKSKFDQLKTMVGLQAEPQEPDFFEELGDMFSLSKKERLYGFLICISIGIFLSLLASLFYLNPVIFASCYTLGNVIAIASTGFLVGFYNQMANMFTPHRLVASCIYIFMMGLTLYCAFGLKNGLLCLVCVFLQSLALTWYCLSYIPYARKLIKKCLGAVIGEDLDF</sequence>
<comment type="subcellular location">
    <subcellularLocation>
        <location evidence="1 8">Membrane</location>
        <topology evidence="1 8">Multi-pass membrane protein</topology>
    </subcellularLocation>
</comment>
<dbReference type="GO" id="GO:0012505">
    <property type="term" value="C:endomembrane system"/>
    <property type="evidence" value="ECO:0007669"/>
    <property type="project" value="UniProtKB-ARBA"/>
</dbReference>